<accession>A0AAJ4R5W2</accession>
<sequence length="77" mass="8349">MGRTSCLDNALCRNMCSRRKRSLPSGRSECPLYATVGIISSAGTGSMAALDAKEYLETLQDAGELTLYHVLKTAQKH</sequence>
<dbReference type="Proteomes" id="UP000270581">
    <property type="component" value="Unassembled WGS sequence"/>
</dbReference>
<dbReference type="EMBL" id="RJJC01000003">
    <property type="protein sequence ID" value="RNJ22023.1"/>
    <property type="molecule type" value="Genomic_DNA"/>
</dbReference>
<keyword evidence="2" id="KW-1185">Reference proteome</keyword>
<proteinExistence type="predicted"/>
<reference evidence="1 2" key="1">
    <citation type="submission" date="2018-11" db="EMBL/GenBank/DDBJ databases">
        <title>Genome sequences of Natronomonas sp. CBA1133.</title>
        <authorList>
            <person name="Roh S.W."/>
            <person name="Cha I.-T."/>
        </authorList>
    </citation>
    <scope>NUCLEOTIDE SEQUENCE [LARGE SCALE GENOMIC DNA]</scope>
    <source>
        <strain evidence="1 2">CBA1133</strain>
    </source>
</reference>
<dbReference type="AlphaFoldDB" id="A0AAJ4R5W2"/>
<evidence type="ECO:0000313" key="1">
    <source>
        <dbReference type="EMBL" id="RNJ22023.1"/>
    </source>
</evidence>
<comment type="caution">
    <text evidence="1">The sequence shown here is derived from an EMBL/GenBank/DDBJ whole genome shotgun (WGS) entry which is preliminary data.</text>
</comment>
<gene>
    <name evidence="1" type="ORF">Nmn1133_13845</name>
</gene>
<evidence type="ECO:0000313" key="2">
    <source>
        <dbReference type="Proteomes" id="UP000270581"/>
    </source>
</evidence>
<protein>
    <submittedName>
        <fullName evidence="1">Uncharacterized protein</fullName>
    </submittedName>
</protein>
<name>A0AAJ4R5W2_9EURY</name>
<organism evidence="1 2">
    <name type="scientific">Halosegnis longus</name>
    <dbReference type="NCBI Taxonomy" id="2216012"/>
    <lineage>
        <taxon>Archaea</taxon>
        <taxon>Methanobacteriati</taxon>
        <taxon>Methanobacteriota</taxon>
        <taxon>Stenosarchaea group</taxon>
        <taxon>Halobacteria</taxon>
        <taxon>Halobacteriales</taxon>
        <taxon>Natronomonadaceae</taxon>
        <taxon>Halosegnis</taxon>
    </lineage>
</organism>